<evidence type="ECO:0000313" key="8">
    <source>
        <dbReference type="Proteomes" id="UP001571581"/>
    </source>
</evidence>
<name>A0ABV4S807_9FUSO</name>
<reference evidence="7 8" key="1">
    <citation type="submission" date="2024-07" db="EMBL/GenBank/DDBJ databases">
        <authorList>
            <person name="Li X.-J."/>
            <person name="Wang X."/>
        </authorList>
    </citation>
    <scope>NUCLEOTIDE SEQUENCE [LARGE SCALE GENOMIC DNA]</scope>
    <source>
        <strain evidence="7 8">DSM 23441</strain>
    </source>
</reference>
<dbReference type="InterPro" id="IPR027785">
    <property type="entry name" value="UvrD-like_helicase_C"/>
</dbReference>
<evidence type="ECO:0000256" key="1">
    <source>
        <dbReference type="ARBA" id="ARBA00022741"/>
    </source>
</evidence>
<dbReference type="InterPro" id="IPR014016">
    <property type="entry name" value="UvrD-like_ATP-bd"/>
</dbReference>
<gene>
    <name evidence="7" type="ORF">ACEG17_04440</name>
</gene>
<evidence type="ECO:0000256" key="4">
    <source>
        <dbReference type="ARBA" id="ARBA00022840"/>
    </source>
</evidence>
<evidence type="ECO:0000256" key="5">
    <source>
        <dbReference type="PROSITE-ProRule" id="PRU00560"/>
    </source>
</evidence>
<dbReference type="Pfam" id="PF00580">
    <property type="entry name" value="UvrD-helicase"/>
    <property type="match status" value="1"/>
</dbReference>
<keyword evidence="4 5" id="KW-0067">ATP-binding</keyword>
<dbReference type="RefSeq" id="WP_372582716.1">
    <property type="nucleotide sequence ID" value="NZ_JBGORW010000004.1"/>
</dbReference>
<keyword evidence="1 5" id="KW-0547">Nucleotide-binding</keyword>
<keyword evidence="3 5" id="KW-0347">Helicase</keyword>
<organism evidence="7 8">
    <name type="scientific">Leptotrichia hongkongensis</name>
    <dbReference type="NCBI Taxonomy" id="554406"/>
    <lineage>
        <taxon>Bacteria</taxon>
        <taxon>Fusobacteriati</taxon>
        <taxon>Fusobacteriota</taxon>
        <taxon>Fusobacteriia</taxon>
        <taxon>Fusobacteriales</taxon>
        <taxon>Leptotrichiaceae</taxon>
        <taxon>Leptotrichia</taxon>
    </lineage>
</organism>
<dbReference type="EMBL" id="JBGORW010000004">
    <property type="protein sequence ID" value="MFA3799431.1"/>
    <property type="molecule type" value="Genomic_DNA"/>
</dbReference>
<dbReference type="Proteomes" id="UP001571581">
    <property type="component" value="Unassembled WGS sequence"/>
</dbReference>
<proteinExistence type="predicted"/>
<protein>
    <submittedName>
        <fullName evidence="7">UvrD-helicase domain-containing protein</fullName>
    </submittedName>
</protein>
<evidence type="ECO:0000313" key="7">
    <source>
        <dbReference type="EMBL" id="MFA3799431.1"/>
    </source>
</evidence>
<evidence type="ECO:0000256" key="3">
    <source>
        <dbReference type="ARBA" id="ARBA00022806"/>
    </source>
</evidence>
<dbReference type="CDD" id="cd17932">
    <property type="entry name" value="DEXQc_UvrD"/>
    <property type="match status" value="1"/>
</dbReference>
<dbReference type="InterPro" id="IPR000212">
    <property type="entry name" value="DNA_helicase_UvrD/REP"/>
</dbReference>
<keyword evidence="2 5" id="KW-0378">Hydrolase</keyword>
<dbReference type="SUPFAM" id="SSF52540">
    <property type="entry name" value="P-loop containing nucleoside triphosphate hydrolases"/>
    <property type="match status" value="1"/>
</dbReference>
<dbReference type="PANTHER" id="PTHR11070">
    <property type="entry name" value="UVRD / RECB / PCRA DNA HELICASE FAMILY MEMBER"/>
    <property type="match status" value="1"/>
</dbReference>
<feature type="domain" description="UvrD-like helicase ATP-binding" evidence="6">
    <location>
        <begin position="7"/>
        <end position="246"/>
    </location>
</feature>
<keyword evidence="8" id="KW-1185">Reference proteome</keyword>
<dbReference type="PROSITE" id="PS51198">
    <property type="entry name" value="UVRD_HELICASE_ATP_BIND"/>
    <property type="match status" value="1"/>
</dbReference>
<evidence type="ECO:0000256" key="2">
    <source>
        <dbReference type="ARBA" id="ARBA00022801"/>
    </source>
</evidence>
<dbReference type="Gene3D" id="3.40.50.300">
    <property type="entry name" value="P-loop containing nucleotide triphosphate hydrolases"/>
    <property type="match status" value="2"/>
</dbReference>
<feature type="binding site" evidence="5">
    <location>
        <begin position="28"/>
        <end position="35"/>
    </location>
    <ligand>
        <name>ATP</name>
        <dbReference type="ChEBI" id="CHEBI:30616"/>
    </ligand>
</feature>
<comment type="caution">
    <text evidence="7">The sequence shown here is derived from an EMBL/GenBank/DDBJ whole genome shotgun (WGS) entry which is preliminary data.</text>
</comment>
<evidence type="ECO:0000259" key="6">
    <source>
        <dbReference type="PROSITE" id="PS51198"/>
    </source>
</evidence>
<accession>A0ABV4S807</accession>
<sequence>MEDKEINPIDKEERDKIIKTEGNICVLASAGSGKTSILVKKLEFDIEKEKDHYNFVAITFTNKAAAELRDKIVKKGRVFIGTIDSFLEKEIIDIFIKSIEDNIPEKFYYSYQKKDKFYNYNDGLKKLKEHKIFGTYDNDIQKLGKNFKCELALELLKKSVRVQEYLKYKYKKIFIDEYQDSDQGMHELFCYFAKELGIKLFIVGDDKQSIYGWRGAKVQNFKNIVENNIEKISFNIFRLHHNFRSHINITLFSQILSEKNIEKIEKTNEKVIFYKKSTGNKKEDIQDIIKRQKIDLKKSILVLIGNNEDIKSISSGLIEIDSDFKVIKRDILNDCPNFFLLEQIAKYYFDKDYSEYDFMNTFLFREYTQKEVSEIGEKLRKLSEKLDLQIIQEIFEYFDIEIQTVENNKKIVKENEILLEVLSNDSNKIFYIKEAKKPKHIMTTHSSKGLEYDQVIIFCDYYINRYSKKLKIEENYVGITRAKEKLFLIGEDKANTYKNIVEKKIQEKEYKFEDFTECL</sequence>
<dbReference type="Pfam" id="PF13538">
    <property type="entry name" value="UvrD_C_2"/>
    <property type="match status" value="1"/>
</dbReference>
<dbReference type="InterPro" id="IPR027417">
    <property type="entry name" value="P-loop_NTPase"/>
</dbReference>
<dbReference type="PANTHER" id="PTHR11070:SF2">
    <property type="entry name" value="ATP-DEPENDENT DNA HELICASE SRS2"/>
    <property type="match status" value="1"/>
</dbReference>